<dbReference type="Proteomes" id="UP000070186">
    <property type="component" value="Unassembled WGS sequence"/>
</dbReference>
<evidence type="ECO:0008006" key="3">
    <source>
        <dbReference type="Google" id="ProtNLM"/>
    </source>
</evidence>
<proteinExistence type="predicted"/>
<comment type="caution">
    <text evidence="1">The sequence shown here is derived from an EMBL/GenBank/DDBJ whole genome shotgun (WGS) entry which is preliminary data.</text>
</comment>
<dbReference type="AlphaFoldDB" id="A0A133XNP9"/>
<dbReference type="InterPro" id="IPR021292">
    <property type="entry name" value="DUF2863"/>
</dbReference>
<protein>
    <recommendedName>
        <fullName evidence="3">DUF2863 domain-containing protein</fullName>
    </recommendedName>
</protein>
<sequence length="390" mass="42767">MKRTRFGARDRLSRDAAELQRLATGLSESGGKLEDSYWESQLAETVDSLLKNGAEDDINTALDRLFEGNPRAHDELADMVESRAETSRMDFNGQEFDIQLFAAPVLAWSRFSIPAAALPKSTVEALTVHLGAHVFGADSRVALADFLFSPDQLPRSFCDTWQLTQALGQATLAGQALAVDTTGMAETNRFLSDVRYLVGSVAVPRGKPLFRWNEKDGSKENSLKEWIKQGSPNLEALLTGCAWQPLLPDAYHAGCRNADRLSRPYSLKASVAFLQTMLGLLPADIRAVVGPCYDRRMEEYRVGLGPKEGGETYHGIVWPLLGAEDEATDAAGEIETVLREAGVKDVLFLDHHFPMEFCDDCGAPLYPNAEAELVHAEMPEQAAANSQALH</sequence>
<accession>A0A133XNP9</accession>
<dbReference type="Pfam" id="PF11062">
    <property type="entry name" value="DUF2863"/>
    <property type="match status" value="1"/>
</dbReference>
<dbReference type="EMBL" id="LODL01000005">
    <property type="protein sequence ID" value="KXB32554.1"/>
    <property type="molecule type" value="Genomic_DNA"/>
</dbReference>
<dbReference type="RefSeq" id="WP_066880163.1">
    <property type="nucleotide sequence ID" value="NZ_LODL01000005.1"/>
</dbReference>
<gene>
    <name evidence="1" type="ORF">AT959_02415</name>
</gene>
<evidence type="ECO:0000313" key="2">
    <source>
        <dbReference type="Proteomes" id="UP000070186"/>
    </source>
</evidence>
<evidence type="ECO:0000313" key="1">
    <source>
        <dbReference type="EMBL" id="KXB32554.1"/>
    </source>
</evidence>
<name>A0A133XNP9_9RHOO</name>
<reference evidence="1 2" key="1">
    <citation type="submission" date="2015-12" db="EMBL/GenBank/DDBJ databases">
        <title>Nitrous oxide reduction kinetics distinguish bacteria harboring typical versus atypical NosZ.</title>
        <authorList>
            <person name="Yoon S."/>
            <person name="Nissen S."/>
            <person name="Park D."/>
            <person name="Sanford R.A."/>
            <person name="Loeffler F.E."/>
        </authorList>
    </citation>
    <scope>NUCLEOTIDE SEQUENCE [LARGE SCALE GENOMIC DNA]</scope>
    <source>
        <strain evidence="1 2">ATCC BAA-841</strain>
    </source>
</reference>
<organism evidence="1 2">
    <name type="scientific">Dechloromonas denitrificans</name>
    <dbReference type="NCBI Taxonomy" id="281362"/>
    <lineage>
        <taxon>Bacteria</taxon>
        <taxon>Pseudomonadati</taxon>
        <taxon>Pseudomonadota</taxon>
        <taxon>Betaproteobacteria</taxon>
        <taxon>Rhodocyclales</taxon>
        <taxon>Azonexaceae</taxon>
        <taxon>Dechloromonas</taxon>
    </lineage>
</organism>
<keyword evidence="2" id="KW-1185">Reference proteome</keyword>
<dbReference type="STRING" id="281362.AT959_02415"/>